<dbReference type="AlphaFoldDB" id="A0ABC8DFK4"/>
<protein>
    <submittedName>
        <fullName evidence="2">Uncharacterized protein</fullName>
    </submittedName>
</protein>
<dbReference type="Proteomes" id="UP000250069">
    <property type="component" value="Plasmid pdsyz"/>
</dbReference>
<reference evidence="2 3" key="1">
    <citation type="submission" date="2018-06" db="EMBL/GenBank/DDBJ databases">
        <title>Complete Genome Sequence of Bacillus velezensis DSYZ, a Plant Growth-Promoting Rhizobacterium with Antifungal Activity.</title>
        <authorList>
            <person name="Du B."/>
            <person name="Ding Y."/>
            <person name="Liu K."/>
            <person name="Yao L."/>
            <person name="Wang C."/>
            <person name="Li H."/>
            <person name="Liu H."/>
        </authorList>
    </citation>
    <scope>NUCLEOTIDE SEQUENCE [LARGE SCALE GENOMIC DNA]</scope>
    <source>
        <strain evidence="2 3">DSYZ</strain>
        <plasmid evidence="3">pdsyz</plasmid>
    </source>
</reference>
<keyword evidence="2" id="KW-0614">Plasmid</keyword>
<evidence type="ECO:0000313" key="3">
    <source>
        <dbReference type="Proteomes" id="UP000250069"/>
    </source>
</evidence>
<sequence>MRAPIAPVALDPTGLPETDALLLIQFFAAGAAIAEMQAPIAPVALDPTGLPETDGSFRYSSSLPVPPSPRDAGPDRLRCPGRLTGLPDLAALLLIQFFAVGAAIAEMQAPIAPVALMPDGSSGNRRAPSAAVLRCRCRHRPGMRAPIACVAPAA</sequence>
<organism evidence="2 3">
    <name type="scientific">Bacillus velezensis</name>
    <dbReference type="NCBI Taxonomy" id="492670"/>
    <lineage>
        <taxon>Bacteria</taxon>
        <taxon>Bacillati</taxon>
        <taxon>Bacillota</taxon>
        <taxon>Bacilli</taxon>
        <taxon>Bacillales</taxon>
        <taxon>Bacillaceae</taxon>
        <taxon>Bacillus</taxon>
        <taxon>Bacillus amyloliquefaciens group</taxon>
    </lineage>
</organism>
<evidence type="ECO:0000256" key="1">
    <source>
        <dbReference type="SAM" id="MobiDB-lite"/>
    </source>
</evidence>
<evidence type="ECO:0000313" key="2">
    <source>
        <dbReference type="EMBL" id="AWX74649.1"/>
    </source>
</evidence>
<proteinExistence type="predicted"/>
<accession>A0ABC8DFK4</accession>
<feature type="region of interest" description="Disordered" evidence="1">
    <location>
        <begin position="52"/>
        <end position="75"/>
    </location>
</feature>
<name>A0ABC8DFK4_BACVE</name>
<dbReference type="EMBL" id="CP030151">
    <property type="protein sequence ID" value="AWX74649.1"/>
    <property type="molecule type" value="Genomic_DNA"/>
</dbReference>
<geneLocation type="plasmid" evidence="3">
    <name>pdsyz</name>
</geneLocation>
<gene>
    <name evidence="2" type="ORF">BVDSYZ_21635</name>
</gene>